<organism evidence="1 2">
    <name type="scientific">Roseateles saccharophilus</name>
    <name type="common">Pseudomonas saccharophila</name>
    <dbReference type="NCBI Taxonomy" id="304"/>
    <lineage>
        <taxon>Bacteria</taxon>
        <taxon>Pseudomonadati</taxon>
        <taxon>Pseudomonadota</taxon>
        <taxon>Betaproteobacteria</taxon>
        <taxon>Burkholderiales</taxon>
        <taxon>Sphaerotilaceae</taxon>
        <taxon>Roseateles</taxon>
    </lineage>
</organism>
<dbReference type="RefSeq" id="WP_310266074.1">
    <property type="nucleotide sequence ID" value="NZ_JAVDXU010000002.1"/>
</dbReference>
<reference evidence="1 2" key="1">
    <citation type="submission" date="2023-07" db="EMBL/GenBank/DDBJ databases">
        <title>Sorghum-associated microbial communities from plants grown in Nebraska, USA.</title>
        <authorList>
            <person name="Schachtman D."/>
        </authorList>
    </citation>
    <scope>NUCLEOTIDE SEQUENCE [LARGE SCALE GENOMIC DNA]</scope>
    <source>
        <strain evidence="1 2">BE314</strain>
    </source>
</reference>
<dbReference type="Proteomes" id="UP001180453">
    <property type="component" value="Unassembled WGS sequence"/>
</dbReference>
<evidence type="ECO:0000313" key="1">
    <source>
        <dbReference type="EMBL" id="MDR7270316.1"/>
    </source>
</evidence>
<accession>A0ABU1YN81</accession>
<proteinExistence type="predicted"/>
<sequence length="108" mass="11325">MAISMAVVGCSDPCENNTVAKVASPSGRFSAVVFSRNCGATTGFNTQLSIVPADDAPGEETGSAFIADGTVPLKLEWISDTELAVSGTQGSKNFKQERHVRGVLISYR</sequence>
<protein>
    <recommendedName>
        <fullName evidence="3">Lipoprotein</fullName>
    </recommendedName>
</protein>
<keyword evidence="2" id="KW-1185">Reference proteome</keyword>
<evidence type="ECO:0008006" key="3">
    <source>
        <dbReference type="Google" id="ProtNLM"/>
    </source>
</evidence>
<gene>
    <name evidence="1" type="ORF">J2X20_002974</name>
</gene>
<name>A0ABU1YN81_ROSSA</name>
<dbReference type="EMBL" id="JAVDXU010000002">
    <property type="protein sequence ID" value="MDR7270316.1"/>
    <property type="molecule type" value="Genomic_DNA"/>
</dbReference>
<comment type="caution">
    <text evidence="1">The sequence shown here is derived from an EMBL/GenBank/DDBJ whole genome shotgun (WGS) entry which is preliminary data.</text>
</comment>
<evidence type="ECO:0000313" key="2">
    <source>
        <dbReference type="Proteomes" id="UP001180453"/>
    </source>
</evidence>